<proteinExistence type="predicted"/>
<gene>
    <name evidence="1" type="ORF">jaqu_24510</name>
</gene>
<name>A0A0D1EG52_9RHOB</name>
<evidence type="ECO:0000313" key="2">
    <source>
        <dbReference type="Proteomes" id="UP000032232"/>
    </source>
</evidence>
<reference evidence="1 2" key="1">
    <citation type="submission" date="2015-02" db="EMBL/GenBank/DDBJ databases">
        <title>Genome Sequence of Jannaschia aquimarina DSM28248, a member of the Roseobacter clade.</title>
        <authorList>
            <person name="Voget S."/>
            <person name="Daniel R."/>
        </authorList>
    </citation>
    <scope>NUCLEOTIDE SEQUENCE [LARGE SCALE GENOMIC DNA]</scope>
    <source>
        <strain evidence="1 2">GSW-M26</strain>
    </source>
</reference>
<dbReference type="EMBL" id="JYFE01000042">
    <property type="protein sequence ID" value="KIT15871.1"/>
    <property type="molecule type" value="Genomic_DNA"/>
</dbReference>
<comment type="caution">
    <text evidence="1">The sequence shown here is derived from an EMBL/GenBank/DDBJ whole genome shotgun (WGS) entry which is preliminary data.</text>
</comment>
<dbReference type="Gene3D" id="3.30.70.60">
    <property type="match status" value="1"/>
</dbReference>
<dbReference type="Pfam" id="PF10741">
    <property type="entry name" value="T2SSM_b"/>
    <property type="match status" value="1"/>
</dbReference>
<organism evidence="1 2">
    <name type="scientific">Jannaschia aquimarina</name>
    <dbReference type="NCBI Taxonomy" id="935700"/>
    <lineage>
        <taxon>Bacteria</taxon>
        <taxon>Pseudomonadati</taxon>
        <taxon>Pseudomonadota</taxon>
        <taxon>Alphaproteobacteria</taxon>
        <taxon>Rhodobacterales</taxon>
        <taxon>Roseobacteraceae</taxon>
        <taxon>Jannaschia</taxon>
    </lineage>
</organism>
<accession>A0A0D1EG52</accession>
<protein>
    <submittedName>
        <fullName evidence="1">General secretion pathway protein M</fullName>
    </submittedName>
</protein>
<dbReference type="InterPro" id="IPR034756">
    <property type="entry name" value="T2SSM_b"/>
</dbReference>
<dbReference type="NCBIfam" id="NF040576">
    <property type="entry name" value="T2SS_GspM_XpsM"/>
    <property type="match status" value="1"/>
</dbReference>
<dbReference type="InterPro" id="IPR014717">
    <property type="entry name" value="Transl_elong_EF1B/ribsomal_bS6"/>
</dbReference>
<dbReference type="PATRIC" id="fig|935700.4.peg.2523"/>
<evidence type="ECO:0000313" key="1">
    <source>
        <dbReference type="EMBL" id="KIT15871.1"/>
    </source>
</evidence>
<dbReference type="Proteomes" id="UP000032232">
    <property type="component" value="Unassembled WGS sequence"/>
</dbReference>
<sequence length="177" mass="19180">MSDFHFSRPKLPRQVLTVLFAGFVLFGVGATGLTLSVANGKADAIADMRHTIARAEARTAPAQPSGETSEHFYKGTTPQLAQAALQTDLQTLAEAHDIAVEVMRADEIEQMDGMVRLNLTMTAVVPEAELGGFLQSVSGREPILVVEDLSLRRARASRSGSDRRVAMTMKLYGLLPR</sequence>
<dbReference type="OrthoDB" id="7867856at2"/>
<keyword evidence="2" id="KW-1185">Reference proteome</keyword>
<dbReference type="AlphaFoldDB" id="A0A0D1EG52"/>
<dbReference type="STRING" id="935700.jaqu_24510"/>
<dbReference type="RefSeq" id="WP_043919247.1">
    <property type="nucleotide sequence ID" value="NZ_FZPF01000005.1"/>
</dbReference>